<reference evidence="2 3" key="1">
    <citation type="submission" date="2020-08" db="EMBL/GenBank/DDBJ databases">
        <title>Functional genomics of gut bacteria from endangered species of beetles.</title>
        <authorList>
            <person name="Carlos-Shanley C."/>
        </authorList>
    </citation>
    <scope>NUCLEOTIDE SEQUENCE [LARGE SCALE GENOMIC DNA]</scope>
    <source>
        <strain evidence="2 3">S00179</strain>
    </source>
</reference>
<evidence type="ECO:0000256" key="1">
    <source>
        <dbReference type="SAM" id="SignalP"/>
    </source>
</evidence>
<dbReference type="Proteomes" id="UP000566995">
    <property type="component" value="Unassembled WGS sequence"/>
</dbReference>
<dbReference type="RefSeq" id="WP_184586241.1">
    <property type="nucleotide sequence ID" value="NZ_JACHLI010000002.1"/>
</dbReference>
<proteinExistence type="predicted"/>
<evidence type="ECO:0000313" key="2">
    <source>
        <dbReference type="EMBL" id="MBB4862014.1"/>
    </source>
</evidence>
<gene>
    <name evidence="2" type="ORF">HNP46_000851</name>
</gene>
<sequence length="160" mass="17832">MKKILSILLLPLALSACGRPTDLAYNEQVGATLQFNIRQLHSDHEALLRGGPNAAQAPSRAISLAHADRQLATLETALDQVQQLRHSSLAGEFARNVTTYYEHQITYYRDYQRYLATSDPSLQAEIAARLDATFTDLDARPVQIREAQKAFVGMVRQTAH</sequence>
<evidence type="ECO:0008006" key="4">
    <source>
        <dbReference type="Google" id="ProtNLM"/>
    </source>
</evidence>
<feature type="signal peptide" evidence="1">
    <location>
        <begin position="1"/>
        <end position="18"/>
    </location>
</feature>
<protein>
    <recommendedName>
        <fullName evidence="4">Lipoprotein</fullName>
    </recommendedName>
</protein>
<dbReference type="PROSITE" id="PS51257">
    <property type="entry name" value="PROKAR_LIPOPROTEIN"/>
    <property type="match status" value="1"/>
</dbReference>
<name>A0A7W7KGT6_PSENT</name>
<feature type="chain" id="PRO_5031412037" description="Lipoprotein" evidence="1">
    <location>
        <begin position="19"/>
        <end position="160"/>
    </location>
</feature>
<accession>A0A7W7KGT6</accession>
<dbReference type="EMBL" id="JACHLI010000002">
    <property type="protein sequence ID" value="MBB4862014.1"/>
    <property type="molecule type" value="Genomic_DNA"/>
</dbReference>
<keyword evidence="1" id="KW-0732">Signal</keyword>
<organism evidence="2 3">
    <name type="scientific">Pseudomonas nitroreducens</name>
    <dbReference type="NCBI Taxonomy" id="46680"/>
    <lineage>
        <taxon>Bacteria</taxon>
        <taxon>Pseudomonadati</taxon>
        <taxon>Pseudomonadota</taxon>
        <taxon>Gammaproteobacteria</taxon>
        <taxon>Pseudomonadales</taxon>
        <taxon>Pseudomonadaceae</taxon>
        <taxon>Pseudomonas</taxon>
    </lineage>
</organism>
<evidence type="ECO:0000313" key="3">
    <source>
        <dbReference type="Proteomes" id="UP000566995"/>
    </source>
</evidence>
<dbReference type="AlphaFoldDB" id="A0A7W7KGT6"/>
<comment type="caution">
    <text evidence="2">The sequence shown here is derived from an EMBL/GenBank/DDBJ whole genome shotgun (WGS) entry which is preliminary data.</text>
</comment>